<keyword evidence="2" id="KW-0238">DNA-binding</keyword>
<evidence type="ECO:0000313" key="5">
    <source>
        <dbReference type="EMBL" id="KXG76116.1"/>
    </source>
</evidence>
<dbReference type="InterPro" id="IPR036388">
    <property type="entry name" value="WH-like_DNA-bd_sf"/>
</dbReference>
<dbReference type="PANTHER" id="PTHR30154">
    <property type="entry name" value="LEUCINE-RESPONSIVE REGULATORY PROTEIN"/>
    <property type="match status" value="1"/>
</dbReference>
<dbReference type="GO" id="GO:0043565">
    <property type="term" value="F:sequence-specific DNA binding"/>
    <property type="evidence" value="ECO:0007669"/>
    <property type="project" value="InterPro"/>
</dbReference>
<dbReference type="Proteomes" id="UP000070456">
    <property type="component" value="Unassembled WGS sequence"/>
</dbReference>
<dbReference type="Gene3D" id="1.10.10.10">
    <property type="entry name" value="Winged helix-like DNA-binding domain superfamily/Winged helix DNA-binding domain"/>
    <property type="match status" value="1"/>
</dbReference>
<dbReference type="STRING" id="520762.AN619_10730"/>
<dbReference type="FunFam" id="1.10.10.10:FF:000186">
    <property type="entry name" value="AsnC family transcriptional regulator"/>
    <property type="match status" value="1"/>
</dbReference>
<proteinExistence type="predicted"/>
<keyword evidence="6" id="KW-1185">Reference proteome</keyword>
<dbReference type="PANTHER" id="PTHR30154:SF53">
    <property type="entry name" value="HTH-TYPE TRANSCRIPTIONAL REGULATOR LRPC"/>
    <property type="match status" value="1"/>
</dbReference>
<evidence type="ECO:0000256" key="2">
    <source>
        <dbReference type="ARBA" id="ARBA00023125"/>
    </source>
</evidence>
<name>A0A140L6E1_9FIRM</name>
<keyword evidence="3" id="KW-0804">Transcription</keyword>
<feature type="domain" description="HTH asnC-type" evidence="4">
    <location>
        <begin position="1"/>
        <end position="62"/>
    </location>
</feature>
<dbReference type="OrthoDB" id="66249at2"/>
<dbReference type="InterPro" id="IPR000485">
    <property type="entry name" value="AsnC-type_HTH_dom"/>
</dbReference>
<dbReference type="EMBL" id="LOEE01000028">
    <property type="protein sequence ID" value="KXG76116.1"/>
    <property type="molecule type" value="Genomic_DNA"/>
</dbReference>
<dbReference type="InterPro" id="IPR036390">
    <property type="entry name" value="WH_DNA-bd_sf"/>
</dbReference>
<evidence type="ECO:0000256" key="3">
    <source>
        <dbReference type="ARBA" id="ARBA00023163"/>
    </source>
</evidence>
<reference evidence="5 6" key="1">
    <citation type="submission" date="2015-12" db="EMBL/GenBank/DDBJ databases">
        <title>Draft genome sequence of the thermoanaerobe Thermotalea metallivorans, an isolate from the runoff channel of the Great Artesian Basin, Australia.</title>
        <authorList>
            <person name="Patel B.K."/>
        </authorList>
    </citation>
    <scope>NUCLEOTIDE SEQUENCE [LARGE SCALE GENOMIC DNA]</scope>
    <source>
        <strain evidence="5 6">B2-1</strain>
    </source>
</reference>
<organism evidence="5 6">
    <name type="scientific">Thermotalea metallivorans</name>
    <dbReference type="NCBI Taxonomy" id="520762"/>
    <lineage>
        <taxon>Bacteria</taxon>
        <taxon>Bacillati</taxon>
        <taxon>Bacillota</taxon>
        <taxon>Clostridia</taxon>
        <taxon>Peptostreptococcales</taxon>
        <taxon>Thermotaleaceae</taxon>
        <taxon>Thermotalea</taxon>
    </lineage>
</organism>
<dbReference type="InterPro" id="IPR019887">
    <property type="entry name" value="Tscrpt_reg_AsnC/Lrp_C"/>
</dbReference>
<dbReference type="PROSITE" id="PS50956">
    <property type="entry name" value="HTH_ASNC_2"/>
    <property type="match status" value="1"/>
</dbReference>
<evidence type="ECO:0000313" key="6">
    <source>
        <dbReference type="Proteomes" id="UP000070456"/>
    </source>
</evidence>
<evidence type="ECO:0000256" key="1">
    <source>
        <dbReference type="ARBA" id="ARBA00023015"/>
    </source>
</evidence>
<accession>A0A140L6E1</accession>
<dbReference type="RefSeq" id="WP_068555505.1">
    <property type="nucleotide sequence ID" value="NZ_LOEE01000028.1"/>
</dbReference>
<gene>
    <name evidence="5" type="primary">lrpC_1</name>
    <name evidence="5" type="ORF">AN619_10730</name>
</gene>
<dbReference type="AlphaFoldDB" id="A0A140L6E1"/>
<dbReference type="SMART" id="SM00344">
    <property type="entry name" value="HTH_ASNC"/>
    <property type="match status" value="1"/>
</dbReference>
<dbReference type="Gene3D" id="3.30.70.920">
    <property type="match status" value="1"/>
</dbReference>
<dbReference type="GO" id="GO:0043200">
    <property type="term" value="P:response to amino acid"/>
    <property type="evidence" value="ECO:0007669"/>
    <property type="project" value="TreeGrafter"/>
</dbReference>
<dbReference type="GO" id="GO:0005829">
    <property type="term" value="C:cytosol"/>
    <property type="evidence" value="ECO:0007669"/>
    <property type="project" value="TreeGrafter"/>
</dbReference>
<dbReference type="PRINTS" id="PR00033">
    <property type="entry name" value="HTHASNC"/>
</dbReference>
<dbReference type="InterPro" id="IPR011008">
    <property type="entry name" value="Dimeric_a/b-barrel"/>
</dbReference>
<protein>
    <submittedName>
        <fullName evidence="5">HTH-type transcriptional regulator LrpC</fullName>
    </submittedName>
</protein>
<dbReference type="Pfam" id="PF01037">
    <property type="entry name" value="AsnC_trans_reg"/>
    <property type="match status" value="1"/>
</dbReference>
<keyword evidence="1" id="KW-0805">Transcription regulation</keyword>
<dbReference type="Pfam" id="PF13412">
    <property type="entry name" value="HTH_24"/>
    <property type="match status" value="1"/>
</dbReference>
<dbReference type="SUPFAM" id="SSF54909">
    <property type="entry name" value="Dimeric alpha+beta barrel"/>
    <property type="match status" value="1"/>
</dbReference>
<dbReference type="SUPFAM" id="SSF46785">
    <property type="entry name" value="Winged helix' DNA-binding domain"/>
    <property type="match status" value="1"/>
</dbReference>
<evidence type="ECO:0000259" key="4">
    <source>
        <dbReference type="PROSITE" id="PS50956"/>
    </source>
</evidence>
<dbReference type="InterPro" id="IPR019888">
    <property type="entry name" value="Tscrpt_reg_AsnC-like"/>
</dbReference>
<comment type="caution">
    <text evidence="5">The sequence shown here is derived from an EMBL/GenBank/DDBJ whole genome shotgun (WGS) entry which is preliminary data.</text>
</comment>
<sequence length="146" mass="16327">MDSFDLMILKELQENGKISMAELGRKIGLSTSATNERVKKLEQERIIKGYTAILDGEKIGMDITAFISVPVGNISIQEMAEMIAAMPQVQECHKVTGNTCFLVKVKARNTKELEHLIDQINHAAPNTHTYLVLSTIKETTRIQVEK</sequence>